<gene>
    <name evidence="3" type="ORF">FHS82_000730</name>
</gene>
<keyword evidence="4" id="KW-1185">Reference proteome</keyword>
<evidence type="ECO:0000313" key="4">
    <source>
        <dbReference type="Proteomes" id="UP001429580"/>
    </source>
</evidence>
<feature type="region of interest" description="Disordered" evidence="1">
    <location>
        <begin position="96"/>
        <end position="128"/>
    </location>
</feature>
<dbReference type="EMBL" id="JAASQI010000001">
    <property type="protein sequence ID" value="NIJ56917.1"/>
    <property type="molecule type" value="Genomic_DNA"/>
</dbReference>
<name>A0ABX0UVC8_9HYPH</name>
<reference evidence="3 4" key="1">
    <citation type="submission" date="2020-03" db="EMBL/GenBank/DDBJ databases">
        <title>Genomic Encyclopedia of Type Strains, Phase IV (KMG-IV): sequencing the most valuable type-strain genomes for metagenomic binning, comparative biology and taxonomic classification.</title>
        <authorList>
            <person name="Goeker M."/>
        </authorList>
    </citation>
    <scope>NUCLEOTIDE SEQUENCE [LARGE SCALE GENOMIC DNA]</scope>
    <source>
        <strain evidence="3 4">DSM 103870</strain>
    </source>
</reference>
<protein>
    <recommendedName>
        <fullName evidence="2">DUF6456 domain-containing protein</fullName>
    </recommendedName>
</protein>
<evidence type="ECO:0000259" key="2">
    <source>
        <dbReference type="Pfam" id="PF20057"/>
    </source>
</evidence>
<organism evidence="3 4">
    <name type="scientific">Pseudochelatococcus lubricantis</name>
    <dbReference type="NCBI Taxonomy" id="1538102"/>
    <lineage>
        <taxon>Bacteria</taxon>
        <taxon>Pseudomonadati</taxon>
        <taxon>Pseudomonadota</taxon>
        <taxon>Alphaproteobacteria</taxon>
        <taxon>Hyphomicrobiales</taxon>
        <taxon>Chelatococcaceae</taxon>
        <taxon>Pseudochelatococcus</taxon>
    </lineage>
</organism>
<evidence type="ECO:0000313" key="3">
    <source>
        <dbReference type="EMBL" id="NIJ56917.1"/>
    </source>
</evidence>
<dbReference type="InterPro" id="IPR045599">
    <property type="entry name" value="DUF6456"/>
</dbReference>
<accession>A0ABX0UVC8</accession>
<dbReference type="RefSeq" id="WP_166948791.1">
    <property type="nucleotide sequence ID" value="NZ_JAASQI010000001.1"/>
</dbReference>
<evidence type="ECO:0000256" key="1">
    <source>
        <dbReference type="SAM" id="MobiDB-lite"/>
    </source>
</evidence>
<dbReference type="Pfam" id="PF20057">
    <property type="entry name" value="DUF6456"/>
    <property type="match status" value="1"/>
</dbReference>
<proteinExistence type="predicted"/>
<comment type="caution">
    <text evidence="3">The sequence shown here is derived from an EMBL/GenBank/DDBJ whole genome shotgun (WGS) entry which is preliminary data.</text>
</comment>
<sequence length="281" mass="30285">MSRRTNAGKAAAKPRQGDADTLRLLGHLSEQGNIAVIGSGMPDRVILSSSRGGVSLGRGSLPAGTVHALLKRRLVRLTPENTFAITEAGRAALMHLQHGPAPDSPTPGPDRRLREKTPAGGDGHTPALQVNEAESPLAWLHKRRDRNGVPFLDAACFEAGERLRRDLTLAQIMPRVTSNWSPARGGSGNGGPAPATEAMVSARQRLHRALDAVDSEYAGILIDVCGFLKRIEEVERERRWPPRSGKVVLKLALRRLADHYGLGAQATGPTRGSGIRVWMDR</sequence>
<feature type="domain" description="DUF6456" evidence="2">
    <location>
        <begin position="129"/>
        <end position="261"/>
    </location>
</feature>
<dbReference type="Proteomes" id="UP001429580">
    <property type="component" value="Unassembled WGS sequence"/>
</dbReference>